<evidence type="ECO:0000256" key="14">
    <source>
        <dbReference type="SAM" id="Phobius"/>
    </source>
</evidence>
<evidence type="ECO:0000259" key="15">
    <source>
        <dbReference type="Pfam" id="PF00520"/>
    </source>
</evidence>
<feature type="domain" description="Ion transport" evidence="15">
    <location>
        <begin position="47"/>
        <end position="161"/>
    </location>
</feature>
<dbReference type="GO" id="GO:0030171">
    <property type="term" value="F:voltage-gated proton channel activity"/>
    <property type="evidence" value="ECO:0007669"/>
    <property type="project" value="InterPro"/>
</dbReference>
<keyword evidence="10 14" id="KW-0472">Membrane</keyword>
<dbReference type="AlphaFoldDB" id="A0A9W8Z3T0"/>
<keyword evidence="3" id="KW-0813">Transport</keyword>
<comment type="caution">
    <text evidence="16">The sequence shown here is derived from an EMBL/GenBank/DDBJ whole genome shotgun (WGS) entry which is preliminary data.</text>
</comment>
<evidence type="ECO:0000256" key="13">
    <source>
        <dbReference type="SAM" id="MobiDB-lite"/>
    </source>
</evidence>
<name>A0A9W8Z3T0_9PEZI</name>
<dbReference type="SUPFAM" id="SSF81324">
    <property type="entry name" value="Voltage-gated potassium channels"/>
    <property type="match status" value="1"/>
</dbReference>
<feature type="compositionally biased region" description="Basic and acidic residues" evidence="13">
    <location>
        <begin position="185"/>
        <end position="194"/>
    </location>
</feature>
<evidence type="ECO:0000256" key="9">
    <source>
        <dbReference type="ARBA" id="ARBA00023065"/>
    </source>
</evidence>
<dbReference type="GO" id="GO:0034702">
    <property type="term" value="C:monoatomic ion channel complex"/>
    <property type="evidence" value="ECO:0007669"/>
    <property type="project" value="UniProtKB-KW"/>
</dbReference>
<dbReference type="Proteomes" id="UP001140453">
    <property type="component" value="Unassembled WGS sequence"/>
</dbReference>
<evidence type="ECO:0000256" key="3">
    <source>
        <dbReference type="ARBA" id="ARBA00022448"/>
    </source>
</evidence>
<protein>
    <recommendedName>
        <fullName evidence="2">Voltage-gated hydrogen channel 1</fullName>
    </recommendedName>
    <alternativeName>
        <fullName evidence="12">Hydrogen voltage-gated channel 1</fullName>
    </alternativeName>
</protein>
<dbReference type="Pfam" id="PF00520">
    <property type="entry name" value="Ion_trans"/>
    <property type="match status" value="1"/>
</dbReference>
<feature type="region of interest" description="Disordered" evidence="13">
    <location>
        <begin position="185"/>
        <end position="205"/>
    </location>
</feature>
<keyword evidence="11" id="KW-0407">Ion channel</keyword>
<evidence type="ECO:0000256" key="12">
    <source>
        <dbReference type="ARBA" id="ARBA00031989"/>
    </source>
</evidence>
<dbReference type="PANTHER" id="PTHR46480:SF1">
    <property type="entry name" value="VOLTAGE-GATED HYDROGEN CHANNEL 1"/>
    <property type="match status" value="1"/>
</dbReference>
<organism evidence="16 17">
    <name type="scientific">Gnomoniopsis smithogilvyi</name>
    <dbReference type="NCBI Taxonomy" id="1191159"/>
    <lineage>
        <taxon>Eukaryota</taxon>
        <taxon>Fungi</taxon>
        <taxon>Dikarya</taxon>
        <taxon>Ascomycota</taxon>
        <taxon>Pezizomycotina</taxon>
        <taxon>Sordariomycetes</taxon>
        <taxon>Sordariomycetidae</taxon>
        <taxon>Diaporthales</taxon>
        <taxon>Gnomoniaceae</taxon>
        <taxon>Gnomoniopsis</taxon>
    </lineage>
</organism>
<reference evidence="16" key="1">
    <citation type="submission" date="2022-10" db="EMBL/GenBank/DDBJ databases">
        <title>Tapping the CABI collections for fungal endophytes: first genome assemblies for Collariella, Neodidymelliopsis, Ascochyta clinopodiicola, Didymella pomorum, Didymosphaeria variabile, Neocosmospora piperis and Neocucurbitaria cava.</title>
        <authorList>
            <person name="Hill R."/>
        </authorList>
    </citation>
    <scope>NUCLEOTIDE SEQUENCE</scope>
    <source>
        <strain evidence="16">IMI 355082</strain>
    </source>
</reference>
<dbReference type="EMBL" id="JAPEVB010000001">
    <property type="protein sequence ID" value="KAJ4396284.1"/>
    <property type="molecule type" value="Genomic_DNA"/>
</dbReference>
<gene>
    <name evidence="16" type="ORF">N0V93_000503</name>
</gene>
<evidence type="ECO:0000256" key="5">
    <source>
        <dbReference type="ARBA" id="ARBA00022692"/>
    </source>
</evidence>
<comment type="subcellular location">
    <subcellularLocation>
        <location evidence="1">Cell membrane</location>
        <topology evidence="1">Multi-pass membrane protein</topology>
    </subcellularLocation>
</comment>
<keyword evidence="4" id="KW-1003">Cell membrane</keyword>
<feature type="transmembrane region" description="Helical" evidence="14">
    <location>
        <begin position="90"/>
        <end position="111"/>
    </location>
</feature>
<dbReference type="InterPro" id="IPR005821">
    <property type="entry name" value="Ion_trans_dom"/>
</dbReference>
<keyword evidence="9" id="KW-0406">Ion transport</keyword>
<keyword evidence="17" id="KW-1185">Reference proteome</keyword>
<keyword evidence="7 14" id="KW-1133">Transmembrane helix</keyword>
<keyword evidence="8" id="KW-0175">Coiled coil</keyword>
<evidence type="ECO:0000256" key="2">
    <source>
        <dbReference type="ARBA" id="ARBA00015897"/>
    </source>
</evidence>
<dbReference type="InterPro" id="IPR027359">
    <property type="entry name" value="Volt_channel_dom_sf"/>
</dbReference>
<accession>A0A9W8Z3T0</accession>
<evidence type="ECO:0000256" key="10">
    <source>
        <dbReference type="ARBA" id="ARBA00023136"/>
    </source>
</evidence>
<evidence type="ECO:0000256" key="8">
    <source>
        <dbReference type="ARBA" id="ARBA00023054"/>
    </source>
</evidence>
<evidence type="ECO:0000256" key="1">
    <source>
        <dbReference type="ARBA" id="ARBA00004651"/>
    </source>
</evidence>
<dbReference type="PANTHER" id="PTHR46480">
    <property type="entry name" value="F20B24.22"/>
    <property type="match status" value="1"/>
</dbReference>
<keyword evidence="5 14" id="KW-0812">Transmembrane</keyword>
<evidence type="ECO:0000313" key="16">
    <source>
        <dbReference type="EMBL" id="KAJ4396284.1"/>
    </source>
</evidence>
<sequence length="205" mass="23685">MDEQSNEQQPLISGENDTNQEQRHLASNYHRNQQKCQTLLVSKQKHYFILALVALDVACLLTDILIALIDCDKRIKNDEWVPEVREALERAGLVFSCLFLVELLLCLWAFGFKYLHSWFHVFDALVIVVSFLVDVLTRGVVEEVASLVVILRLWRFVKIIEEMSVGASEQMEDLEMRIEQLEKENSDLKSDLKKSKATNNEETES</sequence>
<evidence type="ECO:0000256" key="11">
    <source>
        <dbReference type="ARBA" id="ARBA00023303"/>
    </source>
</evidence>
<keyword evidence="6" id="KW-0851">Voltage-gated channel</keyword>
<dbReference type="Gene3D" id="1.20.120.350">
    <property type="entry name" value="Voltage-gated potassium channels. Chain C"/>
    <property type="match status" value="1"/>
</dbReference>
<evidence type="ECO:0000313" key="17">
    <source>
        <dbReference type="Proteomes" id="UP001140453"/>
    </source>
</evidence>
<dbReference type="InterPro" id="IPR031846">
    <property type="entry name" value="Hvcn1"/>
</dbReference>
<feature type="transmembrane region" description="Helical" evidence="14">
    <location>
        <begin position="47"/>
        <end position="69"/>
    </location>
</feature>
<evidence type="ECO:0000256" key="7">
    <source>
        <dbReference type="ARBA" id="ARBA00022989"/>
    </source>
</evidence>
<dbReference type="OrthoDB" id="427456at2759"/>
<dbReference type="GO" id="GO:0005886">
    <property type="term" value="C:plasma membrane"/>
    <property type="evidence" value="ECO:0007669"/>
    <property type="project" value="UniProtKB-SubCell"/>
</dbReference>
<proteinExistence type="predicted"/>
<evidence type="ECO:0000256" key="4">
    <source>
        <dbReference type="ARBA" id="ARBA00022475"/>
    </source>
</evidence>
<evidence type="ECO:0000256" key="6">
    <source>
        <dbReference type="ARBA" id="ARBA00022882"/>
    </source>
</evidence>